<name>A0A0E9SSZ1_ANGAN</name>
<organism evidence="1">
    <name type="scientific">Anguilla anguilla</name>
    <name type="common">European freshwater eel</name>
    <name type="synonym">Muraena anguilla</name>
    <dbReference type="NCBI Taxonomy" id="7936"/>
    <lineage>
        <taxon>Eukaryota</taxon>
        <taxon>Metazoa</taxon>
        <taxon>Chordata</taxon>
        <taxon>Craniata</taxon>
        <taxon>Vertebrata</taxon>
        <taxon>Euteleostomi</taxon>
        <taxon>Actinopterygii</taxon>
        <taxon>Neopterygii</taxon>
        <taxon>Teleostei</taxon>
        <taxon>Anguilliformes</taxon>
        <taxon>Anguillidae</taxon>
        <taxon>Anguilla</taxon>
    </lineage>
</organism>
<dbReference type="AlphaFoldDB" id="A0A0E9SSZ1"/>
<evidence type="ECO:0000313" key="1">
    <source>
        <dbReference type="EMBL" id="JAH44426.1"/>
    </source>
</evidence>
<reference evidence="1" key="2">
    <citation type="journal article" date="2015" name="Fish Shellfish Immunol.">
        <title>Early steps in the European eel (Anguilla anguilla)-Vibrio vulnificus interaction in the gills: Role of the RtxA13 toxin.</title>
        <authorList>
            <person name="Callol A."/>
            <person name="Pajuelo D."/>
            <person name="Ebbesson L."/>
            <person name="Teles M."/>
            <person name="MacKenzie S."/>
            <person name="Amaro C."/>
        </authorList>
    </citation>
    <scope>NUCLEOTIDE SEQUENCE</scope>
</reference>
<reference evidence="1" key="1">
    <citation type="submission" date="2014-11" db="EMBL/GenBank/DDBJ databases">
        <authorList>
            <person name="Amaro Gonzalez C."/>
        </authorList>
    </citation>
    <scope>NUCLEOTIDE SEQUENCE</scope>
</reference>
<protein>
    <submittedName>
        <fullName evidence="1">Uncharacterized protein</fullName>
    </submittedName>
</protein>
<accession>A0A0E9SSZ1</accession>
<dbReference type="EMBL" id="GBXM01064151">
    <property type="protein sequence ID" value="JAH44426.1"/>
    <property type="molecule type" value="Transcribed_RNA"/>
</dbReference>
<sequence>MSVHAVMEHAVLSYEIVSISTKKEERMKVKILQSLKGSH</sequence>
<proteinExistence type="predicted"/>